<dbReference type="Proteomes" id="UP001139559">
    <property type="component" value="Unassembled WGS sequence"/>
</dbReference>
<sequence length="258" mass="29697">MANKFGILTLHGMGKQSVNYHEKFISRVEKELGVTKGSIPVESVYYHTEMQKNEYAMWDRMTKAHDLDVRKLRKLMLFSFSDAANIQDYSTPESMGSIVTSCVHDKLNRLLARLDPEAVVVVVGQSLGNQVFSNYVWDIQHETGIFSPGREDVIAALENLKRVRIWFSTGNNMPMFVSGLPEERIKAISKPNEQFEWWNFFDVDDALGWPVCPMGGDYQNNLNVRDFEINTGFTVMCHSKYWKDRDFIEPFCDKVSSL</sequence>
<comment type="caution">
    <text evidence="1">The sequence shown here is derived from an EMBL/GenBank/DDBJ whole genome shotgun (WGS) entry which is preliminary data.</text>
</comment>
<evidence type="ECO:0000313" key="1">
    <source>
        <dbReference type="EMBL" id="MCK6263847.1"/>
    </source>
</evidence>
<dbReference type="AlphaFoldDB" id="A0A9X1XIH5"/>
<name>A0A9X1XIH5_9VIBR</name>
<gene>
    <name evidence="1" type="ORF">KP803_11260</name>
</gene>
<reference evidence="1" key="1">
    <citation type="submission" date="2021-11" db="EMBL/GenBank/DDBJ databases">
        <title>Vibrio ZSDE26 sp. nov. and Vibrio ZSDZ34 sp. nov., isolated from coastal seawater in Qingdao.</title>
        <authorList>
            <person name="Zhang P."/>
        </authorList>
    </citation>
    <scope>NUCLEOTIDE SEQUENCE</scope>
    <source>
        <strain evidence="1">ZSDE26</strain>
    </source>
</reference>
<evidence type="ECO:0000313" key="2">
    <source>
        <dbReference type="Proteomes" id="UP001139559"/>
    </source>
</evidence>
<protein>
    <recommendedName>
        <fullName evidence="3">Alpha/beta hydrolase</fullName>
    </recommendedName>
</protein>
<proteinExistence type="predicted"/>
<accession>A0A9X1XIH5</accession>
<dbReference type="EMBL" id="JAJHVV010000006">
    <property type="protein sequence ID" value="MCK6263847.1"/>
    <property type="molecule type" value="Genomic_DNA"/>
</dbReference>
<organism evidence="1 2">
    <name type="scientific">Vibrio amylolyticus</name>
    <dbReference type="NCBI Taxonomy" id="2847292"/>
    <lineage>
        <taxon>Bacteria</taxon>
        <taxon>Pseudomonadati</taxon>
        <taxon>Pseudomonadota</taxon>
        <taxon>Gammaproteobacteria</taxon>
        <taxon>Vibrionales</taxon>
        <taxon>Vibrionaceae</taxon>
        <taxon>Vibrio</taxon>
    </lineage>
</organism>
<dbReference type="RefSeq" id="WP_248008929.1">
    <property type="nucleotide sequence ID" value="NZ_JAJHVV010000006.1"/>
</dbReference>
<keyword evidence="2" id="KW-1185">Reference proteome</keyword>
<evidence type="ECO:0008006" key="3">
    <source>
        <dbReference type="Google" id="ProtNLM"/>
    </source>
</evidence>